<dbReference type="EMBL" id="CAFAAH010000041">
    <property type="protein sequence ID" value="CAB4791078.1"/>
    <property type="molecule type" value="Genomic_DNA"/>
</dbReference>
<reference evidence="1" key="1">
    <citation type="submission" date="2020-05" db="EMBL/GenBank/DDBJ databases">
        <authorList>
            <person name="Chiriac C."/>
            <person name="Salcher M."/>
            <person name="Ghai R."/>
            <person name="Kavagutti S V."/>
        </authorList>
    </citation>
    <scope>NUCLEOTIDE SEQUENCE</scope>
</reference>
<organism evidence="1">
    <name type="scientific">freshwater metagenome</name>
    <dbReference type="NCBI Taxonomy" id="449393"/>
    <lineage>
        <taxon>unclassified sequences</taxon>
        <taxon>metagenomes</taxon>
        <taxon>ecological metagenomes</taxon>
    </lineage>
</organism>
<protein>
    <submittedName>
        <fullName evidence="1">Unannotated protein</fullName>
    </submittedName>
</protein>
<proteinExistence type="predicted"/>
<evidence type="ECO:0000313" key="1">
    <source>
        <dbReference type="EMBL" id="CAB4791078.1"/>
    </source>
</evidence>
<sequence length="450" mass="48325">MVLGERVLGERVLGERVLGERVLMGKKSNKAERNDESRRTLVGTIGSAARAEVDERGAVSPIDNAWSLDWWIGGDDRWHVPARESSVRQSAVESAPVLETLVHVPNGNIIQRVYGVSGAAGLIVVDIQNRSPGAVVIAFTIKGSVSKPVRSVSLDGTTLVIDGTPALVLPFAPSRWFVSSAGELPAIDAVVEGLAKTGPFPSSEDSNGLEVVIMYPLAHAARMRIALALGEEWPDAVALAELPSADDAARGWLALLDRATRVVLPDQRLMDRVMLSRSQVLLNADGGPVEVAALEDWGFDSEAEYAWHGLRLMDRRKARRRPIATEVAASIETPEGAFLVVPSWPSAPSEFLVALRQGLVCDTEDGVALLSVFPSEWYGQPVEVHAAPTRHGLVSFALRWHGSRPALLWEVTGAAEGLVVTAPGLDSQWSSRELSGDALLSEPVNPPISQ</sequence>
<gene>
    <name evidence="1" type="ORF">UFOPK2996_00462</name>
</gene>
<accession>A0A6J6X773</accession>
<name>A0A6J6X773_9ZZZZ</name>
<dbReference type="AlphaFoldDB" id="A0A6J6X773"/>